<reference evidence="1 2" key="1">
    <citation type="submission" date="2020-06" db="EMBL/GenBank/DDBJ databases">
        <title>Description of novel acetic acid bacteria.</title>
        <authorList>
            <person name="Sombolestani A."/>
        </authorList>
    </citation>
    <scope>NUCLEOTIDE SEQUENCE [LARGE SCALE GENOMIC DNA]</scope>
    <source>
        <strain evidence="1 2">LMG 25</strain>
    </source>
</reference>
<comment type="caution">
    <text evidence="1">The sequence shown here is derived from an EMBL/GenBank/DDBJ whole genome shotgun (WGS) entry which is preliminary data.</text>
</comment>
<evidence type="ECO:0000313" key="1">
    <source>
        <dbReference type="EMBL" id="NVN37880.1"/>
    </source>
</evidence>
<dbReference type="EMBL" id="JABXXS010000033">
    <property type="protein sequence ID" value="NVN37880.1"/>
    <property type="molecule type" value="Genomic_DNA"/>
</dbReference>
<organism evidence="1 2">
    <name type="scientific">Komagataeibacter swingsii</name>
    <dbReference type="NCBI Taxonomy" id="215220"/>
    <lineage>
        <taxon>Bacteria</taxon>
        <taxon>Pseudomonadati</taxon>
        <taxon>Pseudomonadota</taxon>
        <taxon>Alphaproteobacteria</taxon>
        <taxon>Acetobacterales</taxon>
        <taxon>Acetobacteraceae</taxon>
        <taxon>Komagataeibacter</taxon>
    </lineage>
</organism>
<evidence type="ECO:0000313" key="2">
    <source>
        <dbReference type="Proteomes" id="UP000522590"/>
    </source>
</evidence>
<sequence length="66" mass="7102">MADIMPVGRVSWRGRTQWRAPMHEMPQPATIVRADLAKATQAGRGSLLSGCHMPWNAGPDALSACS</sequence>
<dbReference type="RefSeq" id="WP_176643666.1">
    <property type="nucleotide sequence ID" value="NZ_JABXXS010000033.1"/>
</dbReference>
<name>A0A850P5J5_9PROT</name>
<protein>
    <submittedName>
        <fullName evidence="1">Uncharacterized protein</fullName>
    </submittedName>
</protein>
<gene>
    <name evidence="1" type="ORF">HUK81_13175</name>
</gene>
<dbReference type="AlphaFoldDB" id="A0A850P5J5"/>
<dbReference type="Proteomes" id="UP000522590">
    <property type="component" value="Unassembled WGS sequence"/>
</dbReference>
<accession>A0A850P5J5</accession>
<proteinExistence type="predicted"/>